<reference evidence="2" key="1">
    <citation type="journal article" date="2023" name="PhytoFront">
        <title>Draft Genome Resources of Seven Strains of Tilletia horrida, Causal Agent of Kernel Smut of Rice.</title>
        <authorList>
            <person name="Khanal S."/>
            <person name="Antony Babu S."/>
            <person name="Zhou X.G."/>
        </authorList>
    </citation>
    <scope>NUCLEOTIDE SEQUENCE</scope>
    <source>
        <strain evidence="2">TX3</strain>
    </source>
</reference>
<evidence type="ECO:0000259" key="1">
    <source>
        <dbReference type="Pfam" id="PF25534"/>
    </source>
</evidence>
<dbReference type="AlphaFoldDB" id="A0AAN6GDP8"/>
<dbReference type="InterPro" id="IPR057678">
    <property type="entry name" value="DUF7918"/>
</dbReference>
<dbReference type="EMBL" id="JAPDMQ010000183">
    <property type="protein sequence ID" value="KAK0531550.1"/>
    <property type="molecule type" value="Genomic_DNA"/>
</dbReference>
<gene>
    <name evidence="2" type="ORF">OC842_003586</name>
</gene>
<proteinExistence type="predicted"/>
<dbReference type="Pfam" id="PF25534">
    <property type="entry name" value="DUF7918"/>
    <property type="match status" value="1"/>
</dbReference>
<organism evidence="2 3">
    <name type="scientific">Tilletia horrida</name>
    <dbReference type="NCBI Taxonomy" id="155126"/>
    <lineage>
        <taxon>Eukaryota</taxon>
        <taxon>Fungi</taxon>
        <taxon>Dikarya</taxon>
        <taxon>Basidiomycota</taxon>
        <taxon>Ustilaginomycotina</taxon>
        <taxon>Exobasidiomycetes</taxon>
        <taxon>Tilletiales</taxon>
        <taxon>Tilletiaceae</taxon>
        <taxon>Tilletia</taxon>
    </lineage>
</organism>
<evidence type="ECO:0000313" key="2">
    <source>
        <dbReference type="EMBL" id="KAK0531550.1"/>
    </source>
</evidence>
<evidence type="ECO:0000313" key="3">
    <source>
        <dbReference type="Proteomes" id="UP001176521"/>
    </source>
</evidence>
<sequence>MPLYGAKSDDRTVECYVEAKEGAQFSVEVHSASEATLFHSELQLGDGWRDSWIHEAGNGAVNHDHRLISERQAVPLLFAKAETTDNERDAIRDPEKVSDLGSITVTIRRLLGTYNKKEYEFRQRHLKPEQPVYERHV</sequence>
<accession>A0AAN6GDP8</accession>
<protein>
    <recommendedName>
        <fullName evidence="1">DUF7918 domain-containing protein</fullName>
    </recommendedName>
</protein>
<comment type="caution">
    <text evidence="2">The sequence shown here is derived from an EMBL/GenBank/DDBJ whole genome shotgun (WGS) entry which is preliminary data.</text>
</comment>
<keyword evidence="3" id="KW-1185">Reference proteome</keyword>
<feature type="domain" description="DUF7918" evidence="1">
    <location>
        <begin position="6"/>
        <end position="134"/>
    </location>
</feature>
<name>A0AAN6GDP8_9BASI</name>
<dbReference type="Proteomes" id="UP001176521">
    <property type="component" value="Unassembled WGS sequence"/>
</dbReference>